<comment type="caution">
    <text evidence="6">The sequence shown here is derived from an EMBL/GenBank/DDBJ whole genome shotgun (WGS) entry which is preliminary data.</text>
</comment>
<feature type="region of interest" description="Disordered" evidence="2">
    <location>
        <begin position="21"/>
        <end position="40"/>
    </location>
</feature>
<dbReference type="SUPFAM" id="SSF50729">
    <property type="entry name" value="PH domain-like"/>
    <property type="match status" value="1"/>
</dbReference>
<dbReference type="Pfam" id="PF00169">
    <property type="entry name" value="PH"/>
    <property type="match status" value="1"/>
</dbReference>
<dbReference type="Proteomes" id="UP000518266">
    <property type="component" value="Unassembled WGS sequence"/>
</dbReference>
<keyword evidence="7" id="KW-1185">Reference proteome</keyword>
<dbReference type="InterPro" id="IPR051025">
    <property type="entry name" value="RhoGAP"/>
</dbReference>
<dbReference type="OrthoDB" id="185175at2759"/>
<dbReference type="EMBL" id="JAAKFY010000010">
    <property type="protein sequence ID" value="KAF3850693.1"/>
    <property type="molecule type" value="Genomic_DNA"/>
</dbReference>
<dbReference type="GO" id="GO:0005096">
    <property type="term" value="F:GTPase activator activity"/>
    <property type="evidence" value="ECO:0007669"/>
    <property type="project" value="UniProtKB-KW"/>
</dbReference>
<feature type="signal peptide" evidence="3">
    <location>
        <begin position="1"/>
        <end position="20"/>
    </location>
</feature>
<evidence type="ECO:0008006" key="8">
    <source>
        <dbReference type="Google" id="ProtNLM"/>
    </source>
</evidence>
<feature type="region of interest" description="Disordered" evidence="2">
    <location>
        <begin position="526"/>
        <end position="555"/>
    </location>
</feature>
<dbReference type="InterPro" id="IPR001849">
    <property type="entry name" value="PH_domain"/>
</dbReference>
<dbReference type="SUPFAM" id="SSF48350">
    <property type="entry name" value="GTPase activation domain, GAP"/>
    <property type="match status" value="1"/>
</dbReference>
<evidence type="ECO:0000256" key="3">
    <source>
        <dbReference type="SAM" id="SignalP"/>
    </source>
</evidence>
<evidence type="ECO:0000313" key="7">
    <source>
        <dbReference type="Proteomes" id="UP000518266"/>
    </source>
</evidence>
<dbReference type="Gene3D" id="2.30.29.30">
    <property type="entry name" value="Pleckstrin-homology domain (PH domain)/Phosphotyrosine-binding domain (PTB)"/>
    <property type="match status" value="1"/>
</dbReference>
<dbReference type="InterPro" id="IPR008936">
    <property type="entry name" value="Rho_GTPase_activation_prot"/>
</dbReference>
<dbReference type="PANTHER" id="PTHR15228">
    <property type="entry name" value="SPERMATHECAL PHYSIOLOGY VARIANT"/>
    <property type="match status" value="1"/>
</dbReference>
<feature type="chain" id="PRO_5029747294" description="Rho GTPase activating protein 25" evidence="3">
    <location>
        <begin position="21"/>
        <end position="555"/>
    </location>
</feature>
<feature type="domain" description="PH" evidence="4">
    <location>
        <begin position="41"/>
        <end position="145"/>
    </location>
</feature>
<dbReference type="GO" id="GO:0001891">
    <property type="term" value="C:phagocytic cup"/>
    <property type="evidence" value="ECO:0007669"/>
    <property type="project" value="TreeGrafter"/>
</dbReference>
<evidence type="ECO:0000256" key="1">
    <source>
        <dbReference type="ARBA" id="ARBA00022468"/>
    </source>
</evidence>
<dbReference type="AlphaFoldDB" id="A0A7J5YNJ1"/>
<dbReference type="GO" id="GO:0007015">
    <property type="term" value="P:actin filament organization"/>
    <property type="evidence" value="ECO:0007669"/>
    <property type="project" value="TreeGrafter"/>
</dbReference>
<dbReference type="Gene3D" id="1.10.555.10">
    <property type="entry name" value="Rho GTPase activation protein"/>
    <property type="match status" value="1"/>
</dbReference>
<keyword evidence="3" id="KW-0732">Signal</keyword>
<feature type="region of interest" description="Disordered" evidence="2">
    <location>
        <begin position="330"/>
        <end position="384"/>
    </location>
</feature>
<feature type="domain" description="Rho-GAP" evidence="5">
    <location>
        <begin position="154"/>
        <end position="326"/>
    </location>
</feature>
<dbReference type="InterPro" id="IPR011993">
    <property type="entry name" value="PH-like_dom_sf"/>
</dbReference>
<dbReference type="GO" id="GO:0006911">
    <property type="term" value="P:phagocytosis, engulfment"/>
    <property type="evidence" value="ECO:0007669"/>
    <property type="project" value="TreeGrafter"/>
</dbReference>
<proteinExistence type="predicted"/>
<dbReference type="SMART" id="SM00324">
    <property type="entry name" value="RhoGAP"/>
    <property type="match status" value="1"/>
</dbReference>
<name>A0A7J5YNJ1_DISMA</name>
<organism evidence="6 7">
    <name type="scientific">Dissostichus mawsoni</name>
    <name type="common">Antarctic cod</name>
    <dbReference type="NCBI Taxonomy" id="36200"/>
    <lineage>
        <taxon>Eukaryota</taxon>
        <taxon>Metazoa</taxon>
        <taxon>Chordata</taxon>
        <taxon>Craniata</taxon>
        <taxon>Vertebrata</taxon>
        <taxon>Euteleostomi</taxon>
        <taxon>Actinopterygii</taxon>
        <taxon>Neopterygii</taxon>
        <taxon>Teleostei</taxon>
        <taxon>Neoteleostei</taxon>
        <taxon>Acanthomorphata</taxon>
        <taxon>Eupercaria</taxon>
        <taxon>Perciformes</taxon>
        <taxon>Notothenioidei</taxon>
        <taxon>Nototheniidae</taxon>
        <taxon>Dissostichus</taxon>
    </lineage>
</organism>
<evidence type="ECO:0000313" key="6">
    <source>
        <dbReference type="EMBL" id="KAF3850693.1"/>
    </source>
</evidence>
<reference evidence="6 7" key="1">
    <citation type="submission" date="2020-03" db="EMBL/GenBank/DDBJ databases">
        <title>Dissostichus mawsoni Genome sequencing and assembly.</title>
        <authorList>
            <person name="Park H."/>
        </authorList>
    </citation>
    <scope>NUCLEOTIDE SEQUENCE [LARGE SCALE GENOMIC DNA]</scope>
    <source>
        <strain evidence="6">DM0001</strain>
        <tissue evidence="6">Muscle</tissue>
    </source>
</reference>
<evidence type="ECO:0000259" key="5">
    <source>
        <dbReference type="PROSITE" id="PS50238"/>
    </source>
</evidence>
<feature type="compositionally biased region" description="Polar residues" evidence="2">
    <location>
        <begin position="462"/>
        <end position="491"/>
    </location>
</feature>
<dbReference type="SMART" id="SM00233">
    <property type="entry name" value="PH"/>
    <property type="match status" value="1"/>
</dbReference>
<feature type="compositionally biased region" description="Basic and acidic residues" evidence="2">
    <location>
        <begin position="526"/>
        <end position="541"/>
    </location>
</feature>
<gene>
    <name evidence="6" type="ORF">F7725_012465</name>
</gene>
<dbReference type="GO" id="GO:0007165">
    <property type="term" value="P:signal transduction"/>
    <property type="evidence" value="ECO:0007669"/>
    <property type="project" value="InterPro"/>
</dbReference>
<dbReference type="PANTHER" id="PTHR15228:SF20">
    <property type="entry name" value="RHO GTPASE-ACTIVATING PROTEIN 25"/>
    <property type="match status" value="1"/>
</dbReference>
<dbReference type="PROSITE" id="PS50238">
    <property type="entry name" value="RHOGAP"/>
    <property type="match status" value="1"/>
</dbReference>
<protein>
    <recommendedName>
        <fullName evidence="8">Rho GTPase activating protein 25</fullName>
    </recommendedName>
</protein>
<keyword evidence="1" id="KW-0343">GTPase activation</keyword>
<dbReference type="PROSITE" id="PS50003">
    <property type="entry name" value="PH_DOMAIN"/>
    <property type="match status" value="1"/>
</dbReference>
<feature type="region of interest" description="Disordered" evidence="2">
    <location>
        <begin position="438"/>
        <end position="491"/>
    </location>
</feature>
<dbReference type="InterPro" id="IPR000198">
    <property type="entry name" value="RhoGAP_dom"/>
</dbReference>
<sequence>MFMTLLPTAFLWCLAARSRSVTPGEGGPIPGSPNSPRSMERPLKAGWLKKQQRSLVKNWQQRYFVLRGSTLTYHKDDKETTVQGIIQLRFSKVNELPPNPDDPGKYIFEIIQRTSGDRERCPYVFMANSQSDLEEWVRTLHRVIGVPTSGVFGKSLMDIVTYEQRFGPHMVPILVQKCVEYIKEHGLNEEGIFRLPGQDNAVKHDTDVHTVASLLKLYLRELPEPVVPWTQYQDFLDCTNLLDSSSSEGWKKVEKQIALLPRTNYNLLSYVQQHSSVNKMNVENLATVMGINLLKPQIEDPISVMKATPQIQKLMTVMIRQHEALFPLSKDVLPSPPSKKAESQKNAPRSFVGWESAEQHPRTPPPDGWSGSPRKRTQTLPAFNCPLTGMAAKADALNRWSQIQESAEEKSGTLSEDIFKILDLRSSGSLFGEEKLVARRGSDNTSSSSAGPQKPDSDPQPGVSQQKSVGNLTATNKPEQKTDSQLVESLQQENKELKATVAELQSGLEADRSKVAALEICLRNAERSRDEAQRRNKELQRDIQQFLPKKPQDPT</sequence>
<dbReference type="GO" id="GO:0051058">
    <property type="term" value="P:negative regulation of small GTPase mediated signal transduction"/>
    <property type="evidence" value="ECO:0007669"/>
    <property type="project" value="TreeGrafter"/>
</dbReference>
<evidence type="ECO:0000256" key="2">
    <source>
        <dbReference type="SAM" id="MobiDB-lite"/>
    </source>
</evidence>
<accession>A0A7J5YNJ1</accession>
<dbReference type="Pfam" id="PF00620">
    <property type="entry name" value="RhoGAP"/>
    <property type="match status" value="1"/>
</dbReference>
<evidence type="ECO:0000259" key="4">
    <source>
        <dbReference type="PROSITE" id="PS50003"/>
    </source>
</evidence>